<evidence type="ECO:0000256" key="1">
    <source>
        <dbReference type="SAM" id="Phobius"/>
    </source>
</evidence>
<name>A0A543CMU2_9ACTN</name>
<feature type="domain" description="Putative Flp pilus-assembly TadG-like N-terminal" evidence="2">
    <location>
        <begin position="9"/>
        <end position="55"/>
    </location>
</feature>
<evidence type="ECO:0000259" key="2">
    <source>
        <dbReference type="Pfam" id="PF13400"/>
    </source>
</evidence>
<dbReference type="EMBL" id="VFOZ01000001">
    <property type="protein sequence ID" value="TQL98257.1"/>
    <property type="molecule type" value="Genomic_DNA"/>
</dbReference>
<feature type="transmembrane region" description="Helical" evidence="1">
    <location>
        <begin position="12"/>
        <end position="30"/>
    </location>
</feature>
<protein>
    <submittedName>
        <fullName evidence="3">Putative Flp pilus-assembly TadE/G-like protein</fullName>
    </submittedName>
</protein>
<evidence type="ECO:0000313" key="4">
    <source>
        <dbReference type="Proteomes" id="UP000316096"/>
    </source>
</evidence>
<keyword evidence="1" id="KW-0812">Transmembrane</keyword>
<dbReference type="InterPro" id="IPR028087">
    <property type="entry name" value="Tad_N"/>
</dbReference>
<dbReference type="Pfam" id="PF13400">
    <property type="entry name" value="Tad"/>
    <property type="match status" value="1"/>
</dbReference>
<keyword evidence="1" id="KW-0472">Membrane</keyword>
<reference evidence="3 4" key="1">
    <citation type="submission" date="2019-06" db="EMBL/GenBank/DDBJ databases">
        <title>Sequencing the genomes of 1000 actinobacteria strains.</title>
        <authorList>
            <person name="Klenk H.-P."/>
        </authorList>
    </citation>
    <scope>NUCLEOTIDE SEQUENCE [LARGE SCALE GENOMIC DNA]</scope>
    <source>
        <strain evidence="3 4">DSM 102200</strain>
    </source>
</reference>
<dbReference type="Proteomes" id="UP000316096">
    <property type="component" value="Unassembled WGS sequence"/>
</dbReference>
<keyword evidence="4" id="KW-1185">Reference proteome</keyword>
<sequence length="139" mass="14962">MRRPGGDRGTVALFTTIFAMFVLILAGLLVDGGLTIHARQRAADIAEQAARAAADEVDVDYLRRTGRARIVATDAPCRRARLLASKYPEVTGPIQCDTSDGQDARVIVQIRVKFQLLSAFGFSDMTMSSAASAHPQEGI</sequence>
<accession>A0A543CMU2</accession>
<dbReference type="RefSeq" id="WP_246121737.1">
    <property type="nucleotide sequence ID" value="NZ_VFOZ01000001.1"/>
</dbReference>
<keyword evidence="1" id="KW-1133">Transmembrane helix</keyword>
<gene>
    <name evidence="3" type="ORF">FB559_3880</name>
</gene>
<evidence type="ECO:0000313" key="3">
    <source>
        <dbReference type="EMBL" id="TQL98257.1"/>
    </source>
</evidence>
<proteinExistence type="predicted"/>
<organism evidence="3 4">
    <name type="scientific">Actinoallomurus bryophytorum</name>
    <dbReference type="NCBI Taxonomy" id="1490222"/>
    <lineage>
        <taxon>Bacteria</taxon>
        <taxon>Bacillati</taxon>
        <taxon>Actinomycetota</taxon>
        <taxon>Actinomycetes</taxon>
        <taxon>Streptosporangiales</taxon>
        <taxon>Thermomonosporaceae</taxon>
        <taxon>Actinoallomurus</taxon>
    </lineage>
</organism>
<comment type="caution">
    <text evidence="3">The sequence shown here is derived from an EMBL/GenBank/DDBJ whole genome shotgun (WGS) entry which is preliminary data.</text>
</comment>
<dbReference type="AlphaFoldDB" id="A0A543CMU2"/>